<accession>A0A426ZM00</accession>
<proteinExistence type="predicted"/>
<dbReference type="EMBL" id="AMZH03005976">
    <property type="protein sequence ID" value="RRT65000.1"/>
    <property type="molecule type" value="Genomic_DNA"/>
</dbReference>
<reference evidence="1 2" key="1">
    <citation type="journal article" date="2014" name="Agronomy (Basel)">
        <title>A Draft Genome Sequence for Ensete ventricosum, the Drought-Tolerant Tree Against Hunger.</title>
        <authorList>
            <person name="Harrison J."/>
            <person name="Moore K.A."/>
            <person name="Paszkiewicz K."/>
            <person name="Jones T."/>
            <person name="Grant M."/>
            <person name="Ambacheew D."/>
            <person name="Muzemil S."/>
            <person name="Studholme D.J."/>
        </authorList>
    </citation>
    <scope>NUCLEOTIDE SEQUENCE [LARGE SCALE GENOMIC DNA]</scope>
</reference>
<dbReference type="Proteomes" id="UP000287651">
    <property type="component" value="Unassembled WGS sequence"/>
</dbReference>
<name>A0A426ZM00_ENSVE</name>
<gene>
    <name evidence="1" type="ORF">B296_00015189</name>
</gene>
<evidence type="ECO:0000313" key="1">
    <source>
        <dbReference type="EMBL" id="RRT65000.1"/>
    </source>
</evidence>
<dbReference type="AlphaFoldDB" id="A0A426ZM00"/>
<organism evidence="1 2">
    <name type="scientific">Ensete ventricosum</name>
    <name type="common">Abyssinian banana</name>
    <name type="synonym">Musa ensete</name>
    <dbReference type="NCBI Taxonomy" id="4639"/>
    <lineage>
        <taxon>Eukaryota</taxon>
        <taxon>Viridiplantae</taxon>
        <taxon>Streptophyta</taxon>
        <taxon>Embryophyta</taxon>
        <taxon>Tracheophyta</taxon>
        <taxon>Spermatophyta</taxon>
        <taxon>Magnoliopsida</taxon>
        <taxon>Liliopsida</taxon>
        <taxon>Zingiberales</taxon>
        <taxon>Musaceae</taxon>
        <taxon>Ensete</taxon>
    </lineage>
</organism>
<evidence type="ECO:0000313" key="2">
    <source>
        <dbReference type="Proteomes" id="UP000287651"/>
    </source>
</evidence>
<sequence length="55" mass="6186">PKLRIRKGSNTWYQSSVLGVSLPFHSCPKQFPQLLRSSLNSTIISTTTDHPFISL</sequence>
<protein>
    <submittedName>
        <fullName evidence="1">Uncharacterized protein</fullName>
    </submittedName>
</protein>
<comment type="caution">
    <text evidence="1">The sequence shown here is derived from an EMBL/GenBank/DDBJ whole genome shotgun (WGS) entry which is preliminary data.</text>
</comment>
<feature type="non-terminal residue" evidence="1">
    <location>
        <position position="1"/>
    </location>
</feature>